<evidence type="ECO:0000256" key="10">
    <source>
        <dbReference type="ARBA" id="ARBA00023136"/>
    </source>
</evidence>
<dbReference type="FunFam" id="1.10.510.10:FF:000032">
    <property type="entry name" value="Serine/threonine-protein kinase PBS1"/>
    <property type="match status" value="1"/>
</dbReference>
<name>F2D5V6_HORVV</name>
<dbReference type="GO" id="GO:0005524">
    <property type="term" value="F:ATP binding"/>
    <property type="evidence" value="ECO:0007669"/>
    <property type="project" value="UniProtKB-KW"/>
</dbReference>
<dbReference type="GO" id="GO:0004674">
    <property type="term" value="F:protein serine/threonine kinase activity"/>
    <property type="evidence" value="ECO:0007669"/>
    <property type="project" value="UniProtKB-KW"/>
</dbReference>
<dbReference type="InterPro" id="IPR000719">
    <property type="entry name" value="Prot_kinase_dom"/>
</dbReference>
<evidence type="ECO:0000256" key="8">
    <source>
        <dbReference type="ARBA" id="ARBA00022777"/>
    </source>
</evidence>
<dbReference type="EC" id="2.7.11.1" evidence="3"/>
<dbReference type="Pfam" id="PF07714">
    <property type="entry name" value="PK_Tyr_Ser-Thr"/>
    <property type="match status" value="1"/>
</dbReference>
<protein>
    <recommendedName>
        <fullName evidence="3">non-specific serine/threonine protein kinase</fullName>
        <ecNumber evidence="3">2.7.11.1</ecNumber>
    </recommendedName>
</protein>
<feature type="region of interest" description="Disordered" evidence="12">
    <location>
        <begin position="30"/>
        <end position="53"/>
    </location>
</feature>
<sequence>MRAFLMGCFHPRGGATDPAAVADGDEAATATATAKATAPPTRKGKKKSMRRAPSATARLRSLSFDDLSRTLASSGMHAFTVAELRAATRNFSGSHFIGEGGFGPVYKGFLDDKVVAGMQPQHVAVKYLDAEGPQGHREWLAEVVYLGMQLSHPHLVKLVGYCYQEHHRMLVYEYMARGSLEHHLFKNLLASLPWATRLKIAVGAAKGLAFLHEAETPVIYRDFKASNILLESDYTAKLSDFGLAKEGPSGDDTHVSTRVMGTHGYAAPEYILTGHLTARSDVYSFGVVLLELLTGRRSVDKRRRGREQNLVDWARPYLRRPDKLHRVMDPSLEGSYSDQAAAKAAAVAYSCLHSVPKNRPTMREVVDSLEPLMRMCGDMPAGLFVYTAPEAKVVDDEPDKAAGEEAKDGGASVSAAAAARKKCQRSAVHAESAAPKYASSVAGKESRGSPRQRRDRGA</sequence>
<dbReference type="SUPFAM" id="SSF56112">
    <property type="entry name" value="Protein kinase-like (PK-like)"/>
    <property type="match status" value="1"/>
</dbReference>
<keyword evidence="8" id="KW-0418">Kinase</keyword>
<evidence type="ECO:0000256" key="12">
    <source>
        <dbReference type="SAM" id="MobiDB-lite"/>
    </source>
</evidence>
<keyword evidence="6" id="KW-0808">Transferase</keyword>
<proteinExistence type="evidence at transcript level"/>
<dbReference type="InterPro" id="IPR011009">
    <property type="entry name" value="Kinase-like_dom_sf"/>
</dbReference>
<dbReference type="FunFam" id="3.30.200.20:FF:000228">
    <property type="entry name" value="Serine/threonine-protein kinase BIK1"/>
    <property type="match status" value="1"/>
</dbReference>
<evidence type="ECO:0000256" key="3">
    <source>
        <dbReference type="ARBA" id="ARBA00012513"/>
    </source>
</evidence>
<keyword evidence="10" id="KW-0472">Membrane</keyword>
<keyword evidence="5" id="KW-0723">Serine/threonine-protein kinase</keyword>
<dbReference type="GO" id="GO:0005886">
    <property type="term" value="C:plasma membrane"/>
    <property type="evidence" value="ECO:0007669"/>
    <property type="project" value="UniProtKB-SubCell"/>
</dbReference>
<organism evidence="14">
    <name type="scientific">Hordeum vulgare subsp. vulgare</name>
    <name type="common">Domesticated barley</name>
    <dbReference type="NCBI Taxonomy" id="112509"/>
    <lineage>
        <taxon>Eukaryota</taxon>
        <taxon>Viridiplantae</taxon>
        <taxon>Streptophyta</taxon>
        <taxon>Embryophyta</taxon>
        <taxon>Tracheophyta</taxon>
        <taxon>Spermatophyta</taxon>
        <taxon>Magnoliopsida</taxon>
        <taxon>Liliopsida</taxon>
        <taxon>Poales</taxon>
        <taxon>Poaceae</taxon>
        <taxon>BOP clade</taxon>
        <taxon>Pooideae</taxon>
        <taxon>Triticodae</taxon>
        <taxon>Triticeae</taxon>
        <taxon>Hordeinae</taxon>
        <taxon>Hordeum</taxon>
    </lineage>
</organism>
<evidence type="ECO:0000256" key="7">
    <source>
        <dbReference type="ARBA" id="ARBA00022741"/>
    </source>
</evidence>
<dbReference type="PANTHER" id="PTHR45621">
    <property type="entry name" value="OS01G0588500 PROTEIN-RELATED"/>
    <property type="match status" value="1"/>
</dbReference>
<feature type="compositionally biased region" description="Basic and acidic residues" evidence="12">
    <location>
        <begin position="396"/>
        <end position="408"/>
    </location>
</feature>
<feature type="region of interest" description="Disordered" evidence="12">
    <location>
        <begin position="396"/>
        <end position="458"/>
    </location>
</feature>
<evidence type="ECO:0000256" key="9">
    <source>
        <dbReference type="ARBA" id="ARBA00022840"/>
    </source>
</evidence>
<evidence type="ECO:0000256" key="6">
    <source>
        <dbReference type="ARBA" id="ARBA00022679"/>
    </source>
</evidence>
<comment type="subcellular location">
    <subcellularLocation>
        <location evidence="1">Cell membrane</location>
    </subcellularLocation>
</comment>
<accession>F2D5V6</accession>
<evidence type="ECO:0000256" key="4">
    <source>
        <dbReference type="ARBA" id="ARBA00022475"/>
    </source>
</evidence>
<dbReference type="InterPro" id="IPR008271">
    <property type="entry name" value="Ser/Thr_kinase_AS"/>
</dbReference>
<dbReference type="PROSITE" id="PS50011">
    <property type="entry name" value="PROTEIN_KINASE_DOM"/>
    <property type="match status" value="1"/>
</dbReference>
<evidence type="ECO:0000313" key="14">
    <source>
        <dbReference type="EMBL" id="BAJ90477.1"/>
    </source>
</evidence>
<feature type="compositionally biased region" description="Low complexity" evidence="12">
    <location>
        <begin position="409"/>
        <end position="418"/>
    </location>
</feature>
<keyword evidence="7" id="KW-0547">Nucleotide-binding</keyword>
<dbReference type="EMBL" id="AK359266">
    <property type="protein sequence ID" value="BAJ90477.1"/>
    <property type="molecule type" value="mRNA"/>
</dbReference>
<feature type="compositionally biased region" description="Low complexity" evidence="12">
    <location>
        <begin position="30"/>
        <end position="41"/>
    </location>
</feature>
<feature type="domain" description="Protein kinase" evidence="13">
    <location>
        <begin position="91"/>
        <end position="373"/>
    </location>
</feature>
<evidence type="ECO:0000259" key="13">
    <source>
        <dbReference type="PROSITE" id="PS50011"/>
    </source>
</evidence>
<keyword evidence="9" id="KW-0067">ATP-binding</keyword>
<dbReference type="InterPro" id="IPR050823">
    <property type="entry name" value="Plant_Ser_Thr_Prot_Kinase"/>
</dbReference>
<dbReference type="AlphaFoldDB" id="F2D5V6"/>
<dbReference type="Gene3D" id="3.30.200.20">
    <property type="entry name" value="Phosphorylase Kinase, domain 1"/>
    <property type="match status" value="1"/>
</dbReference>
<comment type="function">
    <text evidence="11">May be involved in plant defense signaling.</text>
</comment>
<comment type="similarity">
    <text evidence="2">Belongs to the protein kinase superfamily. Ser/Thr protein kinase family.</text>
</comment>
<dbReference type="InterPro" id="IPR001245">
    <property type="entry name" value="Ser-Thr/Tyr_kinase_cat_dom"/>
</dbReference>
<evidence type="ECO:0000256" key="5">
    <source>
        <dbReference type="ARBA" id="ARBA00022527"/>
    </source>
</evidence>
<dbReference type="PROSITE" id="PS00108">
    <property type="entry name" value="PROTEIN_KINASE_ST"/>
    <property type="match status" value="1"/>
</dbReference>
<keyword evidence="4" id="KW-1003">Cell membrane</keyword>
<reference evidence="14" key="1">
    <citation type="journal article" date="2011" name="Plant Physiol.">
        <title>Comprehensive sequence analysis of 24,783 barley full-length cDNAs derived from 12 clone libraries.</title>
        <authorList>
            <person name="Matsumoto T."/>
            <person name="Tanaka T."/>
            <person name="Sakai H."/>
            <person name="Amano N."/>
            <person name="Kanamori H."/>
            <person name="Kurita K."/>
            <person name="Kikuta A."/>
            <person name="Kamiya K."/>
            <person name="Yamamoto M."/>
            <person name="Ikawa H."/>
            <person name="Fujii N."/>
            <person name="Hori K."/>
            <person name="Itoh T."/>
            <person name="Sato K."/>
        </authorList>
    </citation>
    <scope>NUCLEOTIDE SEQUENCE</scope>
    <source>
        <tissue evidence="14">Shoot</tissue>
    </source>
</reference>
<dbReference type="Gene3D" id="1.10.510.10">
    <property type="entry name" value="Transferase(Phosphotransferase) domain 1"/>
    <property type="match status" value="1"/>
</dbReference>
<evidence type="ECO:0000256" key="1">
    <source>
        <dbReference type="ARBA" id="ARBA00004236"/>
    </source>
</evidence>
<evidence type="ECO:0000256" key="11">
    <source>
        <dbReference type="ARBA" id="ARBA00054261"/>
    </source>
</evidence>
<evidence type="ECO:0000256" key="2">
    <source>
        <dbReference type="ARBA" id="ARBA00008684"/>
    </source>
</evidence>